<dbReference type="Pfam" id="PF11139">
    <property type="entry name" value="SfLAP"/>
    <property type="match status" value="1"/>
</dbReference>
<feature type="transmembrane region" description="Helical" evidence="1">
    <location>
        <begin position="42"/>
        <end position="61"/>
    </location>
</feature>
<protein>
    <recommendedName>
        <fullName evidence="3">Sap-like sulfolipid-1-addressing protein</fullName>
    </recommendedName>
</protein>
<evidence type="ECO:0008006" key="3">
    <source>
        <dbReference type="Google" id="ProtNLM"/>
    </source>
</evidence>
<dbReference type="InterPro" id="IPR021315">
    <property type="entry name" value="Gap/Sap"/>
</dbReference>
<keyword evidence="1" id="KW-0812">Transmembrane</keyword>
<organism evidence="2">
    <name type="scientific">uncultured Actinomycetospora sp</name>
    <dbReference type="NCBI Taxonomy" id="1135996"/>
    <lineage>
        <taxon>Bacteria</taxon>
        <taxon>Bacillati</taxon>
        <taxon>Actinomycetota</taxon>
        <taxon>Actinomycetes</taxon>
        <taxon>Pseudonocardiales</taxon>
        <taxon>Pseudonocardiaceae</taxon>
        <taxon>Actinomycetospora</taxon>
        <taxon>environmental samples</taxon>
    </lineage>
</organism>
<proteinExistence type="predicted"/>
<evidence type="ECO:0000256" key="1">
    <source>
        <dbReference type="SAM" id="Phobius"/>
    </source>
</evidence>
<name>A0A6J4ICZ8_9PSEU</name>
<dbReference type="EMBL" id="CADCTH010000252">
    <property type="protein sequence ID" value="CAA9249102.1"/>
    <property type="molecule type" value="Genomic_DNA"/>
</dbReference>
<feature type="transmembrane region" description="Helical" evidence="1">
    <location>
        <begin position="6"/>
        <end position="30"/>
    </location>
</feature>
<evidence type="ECO:0000313" key="2">
    <source>
        <dbReference type="EMBL" id="CAA9249102.1"/>
    </source>
</evidence>
<accession>A0A6J4ICZ8</accession>
<feature type="transmembrane region" description="Helical" evidence="1">
    <location>
        <begin position="73"/>
        <end position="92"/>
    </location>
</feature>
<gene>
    <name evidence="2" type="ORF">AVDCRST_MAG54-1895</name>
</gene>
<reference evidence="2" key="1">
    <citation type="submission" date="2020-02" db="EMBL/GenBank/DDBJ databases">
        <authorList>
            <person name="Meier V. D."/>
        </authorList>
    </citation>
    <scope>NUCLEOTIDE SEQUENCE</scope>
    <source>
        <strain evidence="2">AVDCRST_MAG54</strain>
    </source>
</reference>
<dbReference type="AlphaFoldDB" id="A0A6J4ICZ8"/>
<feature type="transmembrane region" description="Helical" evidence="1">
    <location>
        <begin position="158"/>
        <end position="182"/>
    </location>
</feature>
<sequence>MGAAIGAVLPLGLGVALSPLPIIAVVLMLATPRGRLNGPAFIAGWVLGLAVAGTVVLVISGGAGASDADDGPAIWVEVVKLVLGVALIGLAARQWQGRPRGDEAPALPGWMSSIDSFGPGKAFGLAVVLSGVNPKNLLLVVAAATAIAQTGVDAGGQAVALAVFVVLGTVGPGLPLGIYYALGARSAHVLEGLRGWMAAHNTAIMTVLLLVIGLKLVGDGIAGLFPS</sequence>
<feature type="transmembrane region" description="Helical" evidence="1">
    <location>
        <begin position="203"/>
        <end position="225"/>
    </location>
</feature>
<keyword evidence="1" id="KW-0472">Membrane</keyword>
<keyword evidence="1" id="KW-1133">Transmembrane helix</keyword>